<keyword evidence="2 7" id="KW-0863">Zinc-finger</keyword>
<proteinExistence type="predicted"/>
<dbReference type="InterPro" id="IPR019786">
    <property type="entry name" value="Zinc_finger_PHD-type_CS"/>
</dbReference>
<keyword evidence="3" id="KW-0862">Zinc</keyword>
<reference evidence="11 12" key="1">
    <citation type="submission" date="2021-09" db="EMBL/GenBank/DDBJ databases">
        <title>Genomic insights and catalytic innovation underlie evolution of tropane alkaloids biosynthesis.</title>
        <authorList>
            <person name="Wang Y.-J."/>
            <person name="Tian T."/>
            <person name="Huang J.-P."/>
            <person name="Huang S.-X."/>
        </authorList>
    </citation>
    <scope>NUCLEOTIDE SEQUENCE [LARGE SCALE GENOMIC DNA]</scope>
    <source>
        <strain evidence="11">KIB-2018</strain>
        <tissue evidence="11">Leaf</tissue>
    </source>
</reference>
<dbReference type="InterPro" id="IPR001214">
    <property type="entry name" value="SET_dom"/>
</dbReference>
<keyword evidence="5" id="KW-0805">Transcription regulation</keyword>
<dbReference type="EMBL" id="JAIWQS010000011">
    <property type="protein sequence ID" value="KAJ8751794.1"/>
    <property type="molecule type" value="Genomic_DNA"/>
</dbReference>
<evidence type="ECO:0000256" key="6">
    <source>
        <dbReference type="ARBA" id="ARBA00023163"/>
    </source>
</evidence>
<feature type="domain" description="SET" evidence="9">
    <location>
        <begin position="1587"/>
        <end position="1708"/>
    </location>
</feature>
<dbReference type="CDD" id="cd10518">
    <property type="entry name" value="SET_SETD1-like"/>
    <property type="match status" value="1"/>
</dbReference>
<dbReference type="Pfam" id="PF00856">
    <property type="entry name" value="SET"/>
    <property type="match status" value="1"/>
</dbReference>
<dbReference type="SMART" id="SM00249">
    <property type="entry name" value="PHD"/>
    <property type="match status" value="2"/>
</dbReference>
<name>A0AAV8SI90_9ROSI</name>
<evidence type="ECO:0000256" key="7">
    <source>
        <dbReference type="PROSITE-ProRule" id="PRU00146"/>
    </source>
</evidence>
<dbReference type="InterPro" id="IPR019787">
    <property type="entry name" value="Znf_PHD-finger"/>
</dbReference>
<evidence type="ECO:0000256" key="2">
    <source>
        <dbReference type="ARBA" id="ARBA00022771"/>
    </source>
</evidence>
<evidence type="ECO:0000256" key="4">
    <source>
        <dbReference type="ARBA" id="ARBA00022853"/>
    </source>
</evidence>
<feature type="domain" description="PHD-type" evidence="10">
    <location>
        <begin position="1367"/>
        <end position="1484"/>
    </location>
</feature>
<dbReference type="SUPFAM" id="SSF82199">
    <property type="entry name" value="SET domain"/>
    <property type="match status" value="1"/>
</dbReference>
<evidence type="ECO:0000256" key="5">
    <source>
        <dbReference type="ARBA" id="ARBA00023015"/>
    </source>
</evidence>
<dbReference type="SMART" id="SM00317">
    <property type="entry name" value="SET"/>
    <property type="match status" value="1"/>
</dbReference>
<organism evidence="11 12">
    <name type="scientific">Erythroxylum novogranatense</name>
    <dbReference type="NCBI Taxonomy" id="1862640"/>
    <lineage>
        <taxon>Eukaryota</taxon>
        <taxon>Viridiplantae</taxon>
        <taxon>Streptophyta</taxon>
        <taxon>Embryophyta</taxon>
        <taxon>Tracheophyta</taxon>
        <taxon>Spermatophyta</taxon>
        <taxon>Magnoliopsida</taxon>
        <taxon>eudicotyledons</taxon>
        <taxon>Gunneridae</taxon>
        <taxon>Pentapetalae</taxon>
        <taxon>rosids</taxon>
        <taxon>fabids</taxon>
        <taxon>Malpighiales</taxon>
        <taxon>Erythroxylaceae</taxon>
        <taxon>Erythroxylum</taxon>
    </lineage>
</organism>
<dbReference type="PROSITE" id="PS50280">
    <property type="entry name" value="SET"/>
    <property type="match status" value="1"/>
</dbReference>
<evidence type="ECO:0000313" key="12">
    <source>
        <dbReference type="Proteomes" id="UP001159364"/>
    </source>
</evidence>
<dbReference type="PROSITE" id="PS51805">
    <property type="entry name" value="EPHD"/>
    <property type="match status" value="1"/>
</dbReference>
<dbReference type="GO" id="GO:0042800">
    <property type="term" value="F:histone H3K4 methyltransferase activity"/>
    <property type="evidence" value="ECO:0007669"/>
    <property type="project" value="TreeGrafter"/>
</dbReference>
<dbReference type="Proteomes" id="UP001159364">
    <property type="component" value="Linkage Group LG11"/>
</dbReference>
<comment type="caution">
    <text evidence="11">The sequence shown here is derived from an EMBL/GenBank/DDBJ whole genome shotgun (WGS) entry which is preliminary data.</text>
</comment>
<evidence type="ECO:0000313" key="11">
    <source>
        <dbReference type="EMBL" id="KAJ8751794.1"/>
    </source>
</evidence>
<dbReference type="SUPFAM" id="SSF57903">
    <property type="entry name" value="FYVE/PHD zinc finger"/>
    <property type="match status" value="1"/>
</dbReference>
<dbReference type="Pfam" id="PF13832">
    <property type="entry name" value="zf-HC5HC2H_2"/>
    <property type="match status" value="1"/>
</dbReference>
<keyword evidence="6" id="KW-0804">Transcription</keyword>
<evidence type="ECO:0000256" key="3">
    <source>
        <dbReference type="ARBA" id="ARBA00022833"/>
    </source>
</evidence>
<dbReference type="InterPro" id="IPR013083">
    <property type="entry name" value="Znf_RING/FYVE/PHD"/>
</dbReference>
<evidence type="ECO:0000259" key="9">
    <source>
        <dbReference type="PROSITE" id="PS50280"/>
    </source>
</evidence>
<feature type="domain" description="PHD-type" evidence="8">
    <location>
        <begin position="1218"/>
        <end position="1268"/>
    </location>
</feature>
<dbReference type="InterPro" id="IPR011011">
    <property type="entry name" value="Znf_FYVE_PHD"/>
</dbReference>
<dbReference type="PROSITE" id="PS01359">
    <property type="entry name" value="ZF_PHD_1"/>
    <property type="match status" value="1"/>
</dbReference>
<dbReference type="Gene3D" id="2.170.270.10">
    <property type="entry name" value="SET domain"/>
    <property type="match status" value="1"/>
</dbReference>
<dbReference type="GO" id="GO:0045893">
    <property type="term" value="P:positive regulation of DNA-templated transcription"/>
    <property type="evidence" value="ECO:0007669"/>
    <property type="project" value="TreeGrafter"/>
</dbReference>
<dbReference type="PROSITE" id="PS50016">
    <property type="entry name" value="ZF_PHD_2"/>
    <property type="match status" value="1"/>
</dbReference>
<dbReference type="Pfam" id="PF13831">
    <property type="entry name" value="PHD_2"/>
    <property type="match status" value="1"/>
</dbReference>
<keyword evidence="4" id="KW-0156">Chromatin regulator</keyword>
<evidence type="ECO:0000259" key="10">
    <source>
        <dbReference type="PROSITE" id="PS51805"/>
    </source>
</evidence>
<dbReference type="CDD" id="cd15571">
    <property type="entry name" value="ePHD"/>
    <property type="match status" value="1"/>
</dbReference>
<accession>A0AAV8SI90</accession>
<dbReference type="PANTHER" id="PTHR45838">
    <property type="entry name" value="HISTONE-LYSINE-N-METHYLTRANSFERASE 2 KMT2 FAMILY MEMBER"/>
    <property type="match status" value="1"/>
</dbReference>
<dbReference type="Gene3D" id="3.30.40.10">
    <property type="entry name" value="Zinc/RING finger domain, C3HC4 (zinc finger)"/>
    <property type="match status" value="2"/>
</dbReference>
<dbReference type="PANTHER" id="PTHR45838:SF4">
    <property type="entry name" value="HISTONE-LYSINE N-METHYLTRANSFERASE TRITHORAX"/>
    <property type="match status" value="1"/>
</dbReference>
<evidence type="ECO:0000256" key="1">
    <source>
        <dbReference type="ARBA" id="ARBA00022723"/>
    </source>
</evidence>
<keyword evidence="1" id="KW-0479">Metal-binding</keyword>
<dbReference type="InterPro" id="IPR046341">
    <property type="entry name" value="SET_dom_sf"/>
</dbReference>
<sequence>MPSPNMLKNSGRNHLLGPSGGLVRLGWPLDNIDFLKSSPADQNSVVDALQNKQLRDVQHGNKLFPEGLVGIVQNSPLMMGDEKVSDHPVANYSTIPEFSGTHPTLQDLRTPFQSSYISRSKDGKTGVALKTDATTSSIELRLGQPYQQIQSAGNPALPVNMLVHSRNPFSQKQMTHDVTNCWGGGLLRQCGYVDKPSNSLPKSVQHQLDHRNHVASYAMDVDKIPMLNGDAAASDAFSHRNFSIPPEGSSHPKIANNVFNVNDRVLPPRLYGDLYHVKSDPKHVPKIVQSATHRQLKVADLGCVRPMDNRKRIGYFGGDCYLETGSGSEAHKWLDNSGSLSVVVNKNNSTGLPAVIDRKQIHRFSTELENDSEAGNISIQTEKAPCMGNIGLVDHMLLRPMDSSLGGTKDMYFKTVPVGLYPSNLDPRSDQTPAFGTQENLGGGSIYPLDNNLRPLALRETLDLSKQQYAVTSLGKDPKQRIFCSTSVAESQCCVVESSTSGEHKNIHNLGGLHNCCSFSRLTQGFSLESKERDIQHQLHHLQHQHPLLRHAISKNRNIHSCEHENCCQRAPYFQDNCTSLANFLPDKCKSKGETPLESSSEKMSVVNVKSPVSTASLRVNAPIVSNGSAFSLNPYREVEVHLPQNRSGHVSEWKDVGDRAKGVCDMSCVKQLTELIDGRGNKLEKPGDTSRKCSNRLGIRDPLKEHETSNISSGCSNPAVTQASTDVNNVDSSTVIAGNSGLMYNILDEGSAINKCWSSDDALGSDRSTDLNDSNCKINLRVDRLSKIIKNQSHRSLLDEVKLLDSLTWKKGRNQNLTGVTACGKSNYSQDSNRHLKTGKRKREIKLNLLDASSVTGHVMLDKYDACDGTNEWPSSTKDAEIVSFSQKPSCLSARFVKTQFKHGKYASSLTRSLSRKRDLHSLYDEKDGEVDHKFDLSGRSNCRNVPEVLERKRLQSTGNGDNCMEFRMQDRSYAVDKKVITCSSRCCTETSSSYQANFCLEKPRPVVYGRYGEISNDKMGVDTSNPVKIVPLKRVLKTAKKCPLSENFNSVITWQRESKRRGSSCRACCKEFSNQKQNKANESNEALVCVEMNLHNPVHERENTFNNDDEQSAELLRFRNERSGKLSGGSTIVYDFHAPPKPKFKEIRKRSLYELTLKGKDSNSKILSRKNFKRDPKVRRGRFLDDQEDFEIDEWHKSNEKRYAIGKWRPSILDSDSFCCVCGSSNKDEVNFLLQCGQCLIRVHQACYGVSKVPKGYWYCRPCRTTAKDAVCVLCGYSGGAMTQALRSRTIVKSLLKAWNFDRECRKTDHATSRTLHDKLNMLQSVGSISRISKCSVVRPLNIKPATSDDWNIDLRDETDVSGHSMDCTRDLKVHNSITAGFLDSTVKQWVHMVCGLWTPGTRCPNVDTMNAFDVSGVSRPRANVVCSICNRPGGSCIQCRVVNCHVPFHPWCASKKGLLQSEIEGVDNEKVGFYGRCVVHATNTSKESVLCADNSETGCQREKKESCARTEGYKGRKRDGFWHNLTDQSKGNGKCLVPQEQLNAWIHINGQKSHALVSSKVPMSDKEYDCRKEYARYKQAKGWKYLVVYKSGIHALGLYTSRFISCGEMVVEYIGEIVGLRVADKRENEYQSGMKLQYKGACYFFRIDKEHIIDATRKGGIARFVNHSCLPNCVAKVISVRNEKKVVFFAERDIYPGEEITYDYNFNHEDEGHSVNESSFGIQPVRHDINIFKHFIF</sequence>
<protein>
    <submittedName>
        <fullName evidence="11">Uncharacterized protein</fullName>
    </submittedName>
</protein>
<evidence type="ECO:0000259" key="8">
    <source>
        <dbReference type="PROSITE" id="PS50016"/>
    </source>
</evidence>
<keyword evidence="12" id="KW-1185">Reference proteome</keyword>
<dbReference type="GO" id="GO:0008270">
    <property type="term" value="F:zinc ion binding"/>
    <property type="evidence" value="ECO:0007669"/>
    <property type="project" value="UniProtKB-KW"/>
</dbReference>
<dbReference type="GO" id="GO:0035097">
    <property type="term" value="C:histone methyltransferase complex"/>
    <property type="evidence" value="ECO:0007669"/>
    <property type="project" value="TreeGrafter"/>
</dbReference>
<dbReference type="InterPro" id="IPR034732">
    <property type="entry name" value="EPHD"/>
</dbReference>
<gene>
    <name evidence="11" type="ORF">K2173_025981</name>
</gene>
<dbReference type="InterPro" id="IPR001965">
    <property type="entry name" value="Znf_PHD"/>
</dbReference>